<gene>
    <name evidence="2" type="ORF">AVDCRST_MAG13-2531</name>
</gene>
<evidence type="ECO:0000313" key="2">
    <source>
        <dbReference type="EMBL" id="CAA9506001.1"/>
    </source>
</evidence>
<proteinExistence type="predicted"/>
<evidence type="ECO:0000259" key="1">
    <source>
        <dbReference type="Pfam" id="PF18871"/>
    </source>
</evidence>
<dbReference type="AlphaFoldDB" id="A0A6J4SUW2"/>
<sequence>MPGMGSMIRLRLGRLEVDWGKNNFFTNHSPLFRATDLQEADYHYADDVVERKPAYVRKLRHVTPRLELLGFSLEGCRRAYEEGVRRIPDYYPEMTISFDTFRNALRVVDLERVNTEEYDADFDLGEFARTVLRDPAFQDAMPEDLTDDDGTFFENLDAYVVLRLLGENPANLDRDLVWSIDDVVEGGYVEGGIFEPLADSSRFLIVTEGSSDSTILKAALPLVAPDVDDFLDFIDMRENYPFTGTGNLVNFCKGLAAIRVQNKIVVVLDNDTAGQAALQKLGRLRMPPNIRLVRLPDLEAFRAFPTLGPSGRLSEDVNGRAVAIECFLDLAFGPKEERAVRWTSFNHDVGAYQGELLAKEEYTKQFFAHVGSDGYDLSKLRLLWSHILQACAAEAVPS</sequence>
<organism evidence="2">
    <name type="scientific">uncultured Solirubrobacteraceae bacterium</name>
    <dbReference type="NCBI Taxonomy" id="1162706"/>
    <lineage>
        <taxon>Bacteria</taxon>
        <taxon>Bacillati</taxon>
        <taxon>Actinomycetota</taxon>
        <taxon>Thermoleophilia</taxon>
        <taxon>Solirubrobacterales</taxon>
        <taxon>Solirubrobacteraceae</taxon>
        <taxon>environmental samples</taxon>
    </lineage>
</organism>
<feature type="domain" description="HEPN/Toprim N-terminal" evidence="1">
    <location>
        <begin position="4"/>
        <end position="198"/>
    </location>
</feature>
<dbReference type="Pfam" id="PF18871">
    <property type="entry name" value="HEPN_Toprim_N"/>
    <property type="match status" value="1"/>
</dbReference>
<dbReference type="EMBL" id="CADCVO010000402">
    <property type="protein sequence ID" value="CAA9506001.1"/>
    <property type="molecule type" value="Genomic_DNA"/>
</dbReference>
<protein>
    <recommendedName>
        <fullName evidence="1">HEPN/Toprim N-terminal domain-containing protein</fullName>
    </recommendedName>
</protein>
<reference evidence="2" key="1">
    <citation type="submission" date="2020-02" db="EMBL/GenBank/DDBJ databases">
        <authorList>
            <person name="Meier V. D."/>
        </authorList>
    </citation>
    <scope>NUCLEOTIDE SEQUENCE</scope>
    <source>
        <strain evidence="2">AVDCRST_MAG13</strain>
    </source>
</reference>
<dbReference type="InterPro" id="IPR041487">
    <property type="entry name" value="HEPN/Toprim-NTD1"/>
</dbReference>
<name>A0A6J4SUW2_9ACTN</name>
<dbReference type="Gene3D" id="3.40.1360.10">
    <property type="match status" value="1"/>
</dbReference>
<accession>A0A6J4SUW2</accession>